<dbReference type="Gene3D" id="1.10.287.950">
    <property type="entry name" value="Methyl-accepting chemotaxis protein"/>
    <property type="match status" value="1"/>
</dbReference>
<dbReference type="PANTHER" id="PTHR33735:SF14">
    <property type="entry name" value="PHAGE CAPSID SCAFFOLDING PROTEIN (GPO) SERINE PEPTIDASE"/>
    <property type="match status" value="1"/>
</dbReference>
<gene>
    <name evidence="2" type="ORF">RHSIM_Rhsim06G0077100</name>
</gene>
<evidence type="ECO:0000313" key="2">
    <source>
        <dbReference type="EMBL" id="KAF7140227.1"/>
    </source>
</evidence>
<name>A0A834GVE7_RHOSS</name>
<comment type="caution">
    <text evidence="2">The sequence shown here is derived from an EMBL/GenBank/DDBJ whole genome shotgun (WGS) entry which is preliminary data.</text>
</comment>
<reference evidence="2" key="1">
    <citation type="submission" date="2019-11" db="EMBL/GenBank/DDBJ databases">
        <authorList>
            <person name="Liu Y."/>
            <person name="Hou J."/>
            <person name="Li T.-Q."/>
            <person name="Guan C.-H."/>
            <person name="Wu X."/>
            <person name="Wu H.-Z."/>
            <person name="Ling F."/>
            <person name="Zhang R."/>
            <person name="Shi X.-G."/>
            <person name="Ren J.-P."/>
            <person name="Chen E.-F."/>
            <person name="Sun J.-M."/>
        </authorList>
    </citation>
    <scope>NUCLEOTIDE SEQUENCE</scope>
    <source>
        <strain evidence="2">Adult_tree_wgs_1</strain>
        <tissue evidence="2">Leaves</tissue>
    </source>
</reference>
<evidence type="ECO:0000256" key="1">
    <source>
        <dbReference type="SAM" id="MobiDB-lite"/>
    </source>
</evidence>
<keyword evidence="3" id="KW-1185">Reference proteome</keyword>
<organism evidence="2 3">
    <name type="scientific">Rhododendron simsii</name>
    <name type="common">Sims's rhododendron</name>
    <dbReference type="NCBI Taxonomy" id="118357"/>
    <lineage>
        <taxon>Eukaryota</taxon>
        <taxon>Viridiplantae</taxon>
        <taxon>Streptophyta</taxon>
        <taxon>Embryophyta</taxon>
        <taxon>Tracheophyta</taxon>
        <taxon>Spermatophyta</taxon>
        <taxon>Magnoliopsida</taxon>
        <taxon>eudicotyledons</taxon>
        <taxon>Gunneridae</taxon>
        <taxon>Pentapetalae</taxon>
        <taxon>asterids</taxon>
        <taxon>Ericales</taxon>
        <taxon>Ericaceae</taxon>
        <taxon>Ericoideae</taxon>
        <taxon>Rhodoreae</taxon>
        <taxon>Rhododendron</taxon>
    </lineage>
</organism>
<dbReference type="PANTHER" id="PTHR33735">
    <property type="entry name" value="EXPRESSED PROTEIN"/>
    <property type="match status" value="1"/>
</dbReference>
<protein>
    <submittedName>
        <fullName evidence="2">Uncharacterized protein</fullName>
    </submittedName>
</protein>
<evidence type="ECO:0000313" key="3">
    <source>
        <dbReference type="Proteomes" id="UP000626092"/>
    </source>
</evidence>
<proteinExistence type="predicted"/>
<dbReference type="Proteomes" id="UP000626092">
    <property type="component" value="Unassembled WGS sequence"/>
</dbReference>
<sequence length="206" mass="22794">MAMPTARFIVPYALITGLRTRPHTKSQTLKYFSPISRSKISKQKSCFLVNQPSRYSYSSKGKRDMVVFSNLLPDVPALPSGPPSDSWKSWILGAVITIILPFITHKWGPLLQFTKKIETVVETVDQVAEVIEQVAEGVEKVADEIGDNLAEGGKLRGAFDSIENAARKAADGAHLVDQILDKVEEVDKEVEEHMKPVNHPANGEEK</sequence>
<feature type="region of interest" description="Disordered" evidence="1">
    <location>
        <begin position="187"/>
        <end position="206"/>
    </location>
</feature>
<dbReference type="EMBL" id="WJXA01000006">
    <property type="protein sequence ID" value="KAF7140227.1"/>
    <property type="molecule type" value="Genomic_DNA"/>
</dbReference>
<dbReference type="AlphaFoldDB" id="A0A834GVE7"/>
<dbReference type="OrthoDB" id="1927611at2759"/>
<accession>A0A834GVE7</accession>